<evidence type="ECO:0000256" key="2">
    <source>
        <dbReference type="ARBA" id="ARBA00022737"/>
    </source>
</evidence>
<keyword evidence="3" id="KW-0106">Calcium</keyword>
<dbReference type="CDD" id="cd00051">
    <property type="entry name" value="EFh"/>
    <property type="match status" value="2"/>
</dbReference>
<dbReference type="FunFam" id="1.10.238.10:FF:000089">
    <property type="entry name" value="calmodulin-like protein 3"/>
    <property type="match status" value="1"/>
</dbReference>
<dbReference type="EMBL" id="JBJQOH010000007">
    <property type="protein sequence ID" value="KAL3681841.1"/>
    <property type="molecule type" value="Genomic_DNA"/>
</dbReference>
<evidence type="ECO:0000313" key="6">
    <source>
        <dbReference type="EMBL" id="KAL3681841.1"/>
    </source>
</evidence>
<gene>
    <name evidence="6" type="ORF">R1sor_024797</name>
</gene>
<proteinExistence type="predicted"/>
<dbReference type="GO" id="GO:0046872">
    <property type="term" value="F:metal ion binding"/>
    <property type="evidence" value="ECO:0007669"/>
    <property type="project" value="UniProtKB-KW"/>
</dbReference>
<keyword evidence="2" id="KW-0677">Repeat</keyword>
<accession>A0ABD3GTE7</accession>
<feature type="compositionally biased region" description="Basic and acidic residues" evidence="4">
    <location>
        <begin position="69"/>
        <end position="80"/>
    </location>
</feature>
<dbReference type="PANTHER" id="PTHR10891">
    <property type="entry name" value="EF-HAND CALCIUM-BINDING DOMAIN CONTAINING PROTEIN"/>
    <property type="match status" value="1"/>
</dbReference>
<dbReference type="Proteomes" id="UP001633002">
    <property type="component" value="Unassembled WGS sequence"/>
</dbReference>
<feature type="region of interest" description="Disordered" evidence="4">
    <location>
        <begin position="54"/>
        <end position="86"/>
    </location>
</feature>
<feature type="domain" description="EF-hand" evidence="5">
    <location>
        <begin position="94"/>
        <end position="129"/>
    </location>
</feature>
<evidence type="ECO:0000313" key="7">
    <source>
        <dbReference type="Proteomes" id="UP001633002"/>
    </source>
</evidence>
<feature type="domain" description="EF-hand" evidence="5">
    <location>
        <begin position="130"/>
        <end position="165"/>
    </location>
</feature>
<dbReference type="SMART" id="SM00054">
    <property type="entry name" value="EFh"/>
    <property type="match status" value="4"/>
</dbReference>
<dbReference type="InterPro" id="IPR018247">
    <property type="entry name" value="EF_Hand_1_Ca_BS"/>
</dbReference>
<organism evidence="6 7">
    <name type="scientific">Riccia sorocarpa</name>
    <dbReference type="NCBI Taxonomy" id="122646"/>
    <lineage>
        <taxon>Eukaryota</taxon>
        <taxon>Viridiplantae</taxon>
        <taxon>Streptophyta</taxon>
        <taxon>Embryophyta</taxon>
        <taxon>Marchantiophyta</taxon>
        <taxon>Marchantiopsida</taxon>
        <taxon>Marchantiidae</taxon>
        <taxon>Marchantiales</taxon>
        <taxon>Ricciaceae</taxon>
        <taxon>Riccia</taxon>
    </lineage>
</organism>
<evidence type="ECO:0000256" key="3">
    <source>
        <dbReference type="ARBA" id="ARBA00022837"/>
    </source>
</evidence>
<dbReference type="Gene3D" id="1.10.238.10">
    <property type="entry name" value="EF-hand"/>
    <property type="match status" value="2"/>
</dbReference>
<feature type="domain" description="EF-hand" evidence="5">
    <location>
        <begin position="179"/>
        <end position="214"/>
    </location>
</feature>
<dbReference type="PROSITE" id="PS00018">
    <property type="entry name" value="EF_HAND_1"/>
    <property type="match status" value="4"/>
</dbReference>
<sequence length="292" mass="32531">MAIISFSNNAEKLNGSGFSLFDLAMLFEALGVQGNKKELESKFPWLTSVPSKAERPLVQEKSSSTPVENRCDESGQKDGTSECTRSGVQGNLDLEISELTRMFHAVDENQDGLICADDLRRFMGKLGQELSEEDAASMLSSVDQDKDGRVGFEEFCTLYKSLDGSKQSSLAGEEKVNDDEDEDLKEAFRLYDKNNDGYISCQELQAVLVALGIPEGKSLKSCEHMIRGVDLDGNGQVDIKEFKRMIRAENMLTFTNSDKDLREKRSSDATWVISESHAPVTKLFVLVSECYW</sequence>
<dbReference type="SUPFAM" id="SSF47473">
    <property type="entry name" value="EF-hand"/>
    <property type="match status" value="1"/>
</dbReference>
<comment type="caution">
    <text evidence="6">The sequence shown here is derived from an EMBL/GenBank/DDBJ whole genome shotgun (WGS) entry which is preliminary data.</text>
</comment>
<keyword evidence="1" id="KW-0479">Metal-binding</keyword>
<reference evidence="6 7" key="1">
    <citation type="submission" date="2024-09" db="EMBL/GenBank/DDBJ databases">
        <title>Chromosome-scale assembly of Riccia sorocarpa.</title>
        <authorList>
            <person name="Paukszto L."/>
        </authorList>
    </citation>
    <scope>NUCLEOTIDE SEQUENCE [LARGE SCALE GENOMIC DNA]</scope>
    <source>
        <strain evidence="6">LP-2024</strain>
        <tissue evidence="6">Aerial parts of the thallus</tissue>
    </source>
</reference>
<dbReference type="AlphaFoldDB" id="A0ABD3GTE7"/>
<evidence type="ECO:0000259" key="5">
    <source>
        <dbReference type="PROSITE" id="PS50222"/>
    </source>
</evidence>
<dbReference type="InterPro" id="IPR002048">
    <property type="entry name" value="EF_hand_dom"/>
</dbReference>
<feature type="domain" description="EF-hand" evidence="5">
    <location>
        <begin position="217"/>
        <end position="252"/>
    </location>
</feature>
<dbReference type="InterPro" id="IPR011992">
    <property type="entry name" value="EF-hand-dom_pair"/>
</dbReference>
<dbReference type="PROSITE" id="PS50222">
    <property type="entry name" value="EF_HAND_2"/>
    <property type="match status" value="4"/>
</dbReference>
<evidence type="ECO:0000256" key="4">
    <source>
        <dbReference type="SAM" id="MobiDB-lite"/>
    </source>
</evidence>
<evidence type="ECO:0000256" key="1">
    <source>
        <dbReference type="ARBA" id="ARBA00022723"/>
    </source>
</evidence>
<keyword evidence="7" id="KW-1185">Reference proteome</keyword>
<name>A0ABD3GTE7_9MARC</name>
<dbReference type="Pfam" id="PF13499">
    <property type="entry name" value="EF-hand_7"/>
    <property type="match status" value="2"/>
</dbReference>
<dbReference type="InterPro" id="IPR039647">
    <property type="entry name" value="EF_hand_pair_protein_CML-like"/>
</dbReference>
<protein>
    <recommendedName>
        <fullName evidence="5">EF-hand domain-containing protein</fullName>
    </recommendedName>
</protein>